<accession>A0A8I5TVK0</accession>
<dbReference type="GO" id="GO:0005730">
    <property type="term" value="C:nucleolus"/>
    <property type="evidence" value="ECO:0007669"/>
    <property type="project" value="TreeGrafter"/>
</dbReference>
<dbReference type="GeneTree" id="ENSGT00940000155877"/>
<reference evidence="5" key="3">
    <citation type="submission" date="2025-09" db="UniProtKB">
        <authorList>
            <consortium name="Ensembl"/>
        </authorList>
    </citation>
    <scope>IDENTIFICATION</scope>
</reference>
<dbReference type="Pfam" id="PF01926">
    <property type="entry name" value="MMR_HSR1"/>
    <property type="match status" value="1"/>
</dbReference>
<feature type="domain" description="G" evidence="4">
    <location>
        <begin position="186"/>
        <end position="254"/>
    </location>
</feature>
<feature type="compositionally biased region" description="Basic residues" evidence="3">
    <location>
        <begin position="16"/>
        <end position="30"/>
    </location>
</feature>
<dbReference type="CDD" id="cd04178">
    <property type="entry name" value="Nucleostemin_like"/>
    <property type="match status" value="1"/>
</dbReference>
<dbReference type="PRINTS" id="PR00326">
    <property type="entry name" value="GTP1OBG"/>
</dbReference>
<dbReference type="GO" id="GO:0005525">
    <property type="term" value="F:GTP binding"/>
    <property type="evidence" value="ECO:0007669"/>
    <property type="project" value="UniProtKB-KW"/>
</dbReference>
<dbReference type="Gene3D" id="3.40.50.300">
    <property type="entry name" value="P-loop containing nucleotide triphosphate hydrolases"/>
    <property type="match status" value="1"/>
</dbReference>
<dbReference type="SUPFAM" id="SSF52540">
    <property type="entry name" value="P-loop containing nucleoside triphosphate hydrolases"/>
    <property type="match status" value="1"/>
</dbReference>
<feature type="region of interest" description="Disordered" evidence="3">
    <location>
        <begin position="1"/>
        <end position="47"/>
    </location>
</feature>
<name>A0A8I5TVK0_PONAB</name>
<proteinExistence type="predicted"/>
<dbReference type="AlphaFoldDB" id="A0A8I5TVK0"/>
<keyword evidence="2" id="KW-0342">GTP-binding</keyword>
<evidence type="ECO:0000256" key="2">
    <source>
        <dbReference type="ARBA" id="ARBA00023134"/>
    </source>
</evidence>
<dbReference type="Proteomes" id="UP000001595">
    <property type="component" value="Chromosome 5"/>
</dbReference>
<dbReference type="Ensembl" id="ENSPPYT00000052786.1">
    <property type="protein sequence ID" value="ENSPPYP00000033281.1"/>
    <property type="gene ID" value="ENSPPYG00000041513.1"/>
</dbReference>
<dbReference type="InterPro" id="IPR050755">
    <property type="entry name" value="TRAFAC_YlqF/YawG_RiboMat"/>
</dbReference>
<dbReference type="PANTHER" id="PTHR11089">
    <property type="entry name" value="GTP-BINDING PROTEIN-RELATED"/>
    <property type="match status" value="1"/>
</dbReference>
<evidence type="ECO:0000259" key="4">
    <source>
        <dbReference type="Pfam" id="PF01926"/>
    </source>
</evidence>
<evidence type="ECO:0000256" key="3">
    <source>
        <dbReference type="SAM" id="MobiDB-lite"/>
    </source>
</evidence>
<protein>
    <recommendedName>
        <fullName evidence="4">G domain-containing protein</fullName>
    </recommendedName>
</protein>
<sequence length="497" mass="55405">MMKLRNKNEKPGKGSKGCKKPAKQNGKKATSKVPSAPQFVHSNDHANREAEIKKREEVLQELNMFPQLDDEATMKAYYKEFRKVVEYSDVILEVLDARDPLGCCCCFQMEEAILRAEGNKKLVLVLKKIDLDPKGVVKWLDYLRNELPTVAFKARTQHQVSFGAENLTKVRENYCCLGEVCTHIHMGVVGLPNIGKSSLIKSLKCSHACSVGAIPGVTKFMQEVHLDKFIWLLDAPAIVPGPSSEMGTILHNLETILQCCNLEEISNYYLLSGYQTTEHFLMAVAHHLGKKRDLHSQAQAAKAVLDDWVSGKISFYRPPPPTHTLPAHLSAEIIKEMTKVFDIEDTEQVNEDTMECLATGESDELLGDTDPLKMEIKLLHSPMMKIADAIEDKATVYKIGDLTGYCTNPNHHQMGWAKLNVDHHPKKNSKVDVCPVDCCPVLQRMMEMDPLQQGQALASSLKNKNLQKCADKIPRELSDSMMSALHLSGNADGSVGD</sequence>
<dbReference type="PANTHER" id="PTHR11089:SF33">
    <property type="entry name" value="GUANINE NUCLEOTIDE-BINDING PROTEIN-LIKE 3-LIKE PROTEIN"/>
    <property type="match status" value="1"/>
</dbReference>
<organism evidence="5 6">
    <name type="scientific">Pongo abelii</name>
    <name type="common">Sumatran orangutan</name>
    <name type="synonym">Pongo pygmaeus abelii</name>
    <dbReference type="NCBI Taxonomy" id="9601"/>
    <lineage>
        <taxon>Eukaryota</taxon>
        <taxon>Metazoa</taxon>
        <taxon>Chordata</taxon>
        <taxon>Craniata</taxon>
        <taxon>Vertebrata</taxon>
        <taxon>Euteleostomi</taxon>
        <taxon>Mammalia</taxon>
        <taxon>Eutheria</taxon>
        <taxon>Euarchontoglires</taxon>
        <taxon>Primates</taxon>
        <taxon>Haplorrhini</taxon>
        <taxon>Catarrhini</taxon>
        <taxon>Hominidae</taxon>
        <taxon>Pongo</taxon>
    </lineage>
</organism>
<evidence type="ECO:0000313" key="6">
    <source>
        <dbReference type="Proteomes" id="UP000001595"/>
    </source>
</evidence>
<dbReference type="InterPro" id="IPR006073">
    <property type="entry name" value="GTP-bd"/>
</dbReference>
<keyword evidence="6" id="KW-1185">Reference proteome</keyword>
<feature type="compositionally biased region" description="Basic and acidic residues" evidence="3">
    <location>
        <begin position="1"/>
        <end position="12"/>
    </location>
</feature>
<evidence type="ECO:0000313" key="5">
    <source>
        <dbReference type="Ensembl" id="ENSPPYP00000033281.1"/>
    </source>
</evidence>
<dbReference type="OMA" id="FKARTQH"/>
<keyword evidence="1" id="KW-0547">Nucleotide-binding</keyword>
<dbReference type="InterPro" id="IPR027417">
    <property type="entry name" value="P-loop_NTPase"/>
</dbReference>
<evidence type="ECO:0000256" key="1">
    <source>
        <dbReference type="ARBA" id="ARBA00022741"/>
    </source>
</evidence>
<reference evidence="5" key="2">
    <citation type="submission" date="2025-08" db="UniProtKB">
        <authorList>
            <consortium name="Ensembl"/>
        </authorList>
    </citation>
    <scope>IDENTIFICATION</scope>
</reference>
<reference evidence="5 6" key="1">
    <citation type="submission" date="2008-02" db="EMBL/GenBank/DDBJ databases">
        <title>A 6x draft sequence assembly of the Pongo pygmaeus abelii genome.</title>
        <authorList>
            <person name="Wilson R.K."/>
            <person name="Mardis E."/>
        </authorList>
    </citation>
    <scope>NUCLEOTIDE SEQUENCE [LARGE SCALE GENOMIC DNA]</scope>
</reference>